<dbReference type="OrthoDB" id="10031947at2759"/>
<keyword evidence="2" id="KW-0227">DNA damage</keyword>
<feature type="domain" description="Uracil-DNA glycosylase-like" evidence="5">
    <location>
        <begin position="2"/>
        <end position="99"/>
    </location>
</feature>
<proteinExistence type="inferred from homology"/>
<comment type="similarity">
    <text evidence="1">Belongs to the uracil-DNA glycosylase (UDG) superfamily. UNG family.</text>
</comment>
<evidence type="ECO:0000256" key="4">
    <source>
        <dbReference type="ARBA" id="ARBA00023204"/>
    </source>
</evidence>
<dbReference type="Proteomes" id="UP000193411">
    <property type="component" value="Unassembled WGS sequence"/>
</dbReference>
<evidence type="ECO:0000256" key="2">
    <source>
        <dbReference type="ARBA" id="ARBA00022763"/>
    </source>
</evidence>
<dbReference type="GO" id="GO:0004844">
    <property type="term" value="F:uracil DNA N-glycosylase activity"/>
    <property type="evidence" value="ECO:0007669"/>
    <property type="project" value="InterPro"/>
</dbReference>
<keyword evidence="7" id="KW-1185">Reference proteome</keyword>
<dbReference type="PANTHER" id="PTHR11264">
    <property type="entry name" value="URACIL-DNA GLYCOSYLASE"/>
    <property type="match status" value="1"/>
</dbReference>
<evidence type="ECO:0000256" key="3">
    <source>
        <dbReference type="ARBA" id="ARBA00022801"/>
    </source>
</evidence>
<accession>A0A1Y2I1L3</accession>
<evidence type="ECO:0000313" key="7">
    <source>
        <dbReference type="Proteomes" id="UP000193411"/>
    </source>
</evidence>
<dbReference type="Gene3D" id="3.40.470.10">
    <property type="entry name" value="Uracil-DNA glycosylase-like domain"/>
    <property type="match status" value="1"/>
</dbReference>
<organism evidence="6 7">
    <name type="scientific">Catenaria anguillulae PL171</name>
    <dbReference type="NCBI Taxonomy" id="765915"/>
    <lineage>
        <taxon>Eukaryota</taxon>
        <taxon>Fungi</taxon>
        <taxon>Fungi incertae sedis</taxon>
        <taxon>Blastocladiomycota</taxon>
        <taxon>Blastocladiomycetes</taxon>
        <taxon>Blastocladiales</taxon>
        <taxon>Catenariaceae</taxon>
        <taxon>Catenaria</taxon>
    </lineage>
</organism>
<reference evidence="6 7" key="1">
    <citation type="submission" date="2016-07" db="EMBL/GenBank/DDBJ databases">
        <title>Pervasive Adenine N6-methylation of Active Genes in Fungi.</title>
        <authorList>
            <consortium name="DOE Joint Genome Institute"/>
            <person name="Mondo S.J."/>
            <person name="Dannebaum R.O."/>
            <person name="Kuo R.C."/>
            <person name="Labutti K."/>
            <person name="Haridas S."/>
            <person name="Kuo A."/>
            <person name="Salamov A."/>
            <person name="Ahrendt S.R."/>
            <person name="Lipzen A."/>
            <person name="Sullivan W."/>
            <person name="Andreopoulos W.B."/>
            <person name="Clum A."/>
            <person name="Lindquist E."/>
            <person name="Daum C."/>
            <person name="Ramamoorthy G.K."/>
            <person name="Gryganskyi A."/>
            <person name="Culley D."/>
            <person name="Magnuson J.K."/>
            <person name="James T.Y."/>
            <person name="O'Malley M.A."/>
            <person name="Stajich J.E."/>
            <person name="Spatafora J.W."/>
            <person name="Visel A."/>
            <person name="Grigoriev I.V."/>
        </authorList>
    </citation>
    <scope>NUCLEOTIDE SEQUENCE [LARGE SCALE GENOMIC DNA]</scope>
    <source>
        <strain evidence="6 7">PL171</strain>
    </source>
</reference>
<comment type="caution">
    <text evidence="6">The sequence shown here is derived from an EMBL/GenBank/DDBJ whole genome shotgun (WGS) entry which is preliminary data.</text>
</comment>
<evidence type="ECO:0000259" key="5">
    <source>
        <dbReference type="Pfam" id="PF03167"/>
    </source>
</evidence>
<dbReference type="AlphaFoldDB" id="A0A1Y2I1L3"/>
<sequence length="193" mass="20615">MSWANQGVLLLNAVLTVRKNQPASHAKQGWEQLTDAVIKAISDERDGVVFILWGSHAQKKGAGIDKKKHLVLKSVHPSPLSAHRGFFGSRPFSKANEFLHKKGKEPVDWAKLPVDVQEQQSEMPGGIKAQPEAAASAVAGTASAPMDNNAAVEAKEQAAAENVQEDANIDAATKAAELAALNELANNGLLKDW</sequence>
<keyword evidence="3" id="KW-0378">Hydrolase</keyword>
<dbReference type="InterPro" id="IPR002043">
    <property type="entry name" value="UDG_fam1"/>
</dbReference>
<name>A0A1Y2I1L3_9FUNG</name>
<dbReference type="STRING" id="765915.A0A1Y2I1L3"/>
<evidence type="ECO:0000256" key="1">
    <source>
        <dbReference type="ARBA" id="ARBA00008184"/>
    </source>
</evidence>
<dbReference type="GO" id="GO:0097510">
    <property type="term" value="P:base-excision repair, AP site formation via deaminated base removal"/>
    <property type="evidence" value="ECO:0007669"/>
    <property type="project" value="TreeGrafter"/>
</dbReference>
<dbReference type="PANTHER" id="PTHR11264:SF0">
    <property type="entry name" value="URACIL-DNA GLYCOSYLASE"/>
    <property type="match status" value="1"/>
</dbReference>
<dbReference type="EMBL" id="MCFL01000004">
    <property type="protein sequence ID" value="ORZ40094.1"/>
    <property type="molecule type" value="Genomic_DNA"/>
</dbReference>
<dbReference type="CDD" id="cd10027">
    <property type="entry name" value="UDG-F1-like"/>
    <property type="match status" value="1"/>
</dbReference>
<dbReference type="Pfam" id="PF03167">
    <property type="entry name" value="UDG"/>
    <property type="match status" value="1"/>
</dbReference>
<dbReference type="SUPFAM" id="SSF52141">
    <property type="entry name" value="Uracil-DNA glycosylase-like"/>
    <property type="match status" value="1"/>
</dbReference>
<dbReference type="InterPro" id="IPR005122">
    <property type="entry name" value="Uracil-DNA_glycosylase-like"/>
</dbReference>
<dbReference type="NCBIfam" id="NF003592">
    <property type="entry name" value="PRK05254.1-5"/>
    <property type="match status" value="1"/>
</dbReference>
<dbReference type="InterPro" id="IPR036895">
    <property type="entry name" value="Uracil-DNA_glycosylase-like_sf"/>
</dbReference>
<keyword evidence="4" id="KW-0234">DNA repair</keyword>
<evidence type="ECO:0000313" key="6">
    <source>
        <dbReference type="EMBL" id="ORZ40094.1"/>
    </source>
</evidence>
<dbReference type="GO" id="GO:0005739">
    <property type="term" value="C:mitochondrion"/>
    <property type="evidence" value="ECO:0007669"/>
    <property type="project" value="TreeGrafter"/>
</dbReference>
<protein>
    <submittedName>
        <fullName evidence="6">Uracil-DNA glycosylase-like protein</fullName>
    </submittedName>
</protein>
<dbReference type="GO" id="GO:0005634">
    <property type="term" value="C:nucleus"/>
    <property type="evidence" value="ECO:0007669"/>
    <property type="project" value="TreeGrafter"/>
</dbReference>
<gene>
    <name evidence="6" type="ORF">BCR44DRAFT_1426244</name>
</gene>